<feature type="compositionally biased region" description="Basic residues" evidence="1">
    <location>
        <begin position="172"/>
        <end position="183"/>
    </location>
</feature>
<gene>
    <name evidence="2" type="ORF">FSP39_015395</name>
</gene>
<protein>
    <recommendedName>
        <fullName evidence="4">Nucleolar protein 12</fullName>
    </recommendedName>
</protein>
<feature type="region of interest" description="Disordered" evidence="1">
    <location>
        <begin position="41"/>
        <end position="83"/>
    </location>
</feature>
<organism evidence="2 3">
    <name type="scientific">Pinctada imbricata</name>
    <name type="common">Atlantic pearl-oyster</name>
    <name type="synonym">Pinctada martensii</name>
    <dbReference type="NCBI Taxonomy" id="66713"/>
    <lineage>
        <taxon>Eukaryota</taxon>
        <taxon>Metazoa</taxon>
        <taxon>Spiralia</taxon>
        <taxon>Lophotrochozoa</taxon>
        <taxon>Mollusca</taxon>
        <taxon>Bivalvia</taxon>
        <taxon>Autobranchia</taxon>
        <taxon>Pteriomorphia</taxon>
        <taxon>Pterioida</taxon>
        <taxon>Pterioidea</taxon>
        <taxon>Pteriidae</taxon>
        <taxon>Pinctada</taxon>
    </lineage>
</organism>
<feature type="compositionally biased region" description="Basic and acidic residues" evidence="1">
    <location>
        <begin position="45"/>
        <end position="83"/>
    </location>
</feature>
<evidence type="ECO:0008006" key="4">
    <source>
        <dbReference type="Google" id="ProtNLM"/>
    </source>
</evidence>
<reference evidence="2" key="1">
    <citation type="submission" date="2019-08" db="EMBL/GenBank/DDBJ databases">
        <title>The improved chromosome-level genome for the pearl oyster Pinctada fucata martensii using PacBio sequencing and Hi-C.</title>
        <authorList>
            <person name="Zheng Z."/>
        </authorList>
    </citation>
    <scope>NUCLEOTIDE SEQUENCE</scope>
    <source>
        <strain evidence="2">ZZ-2019</strain>
        <tissue evidence="2">Adductor muscle</tissue>
    </source>
</reference>
<evidence type="ECO:0000256" key="1">
    <source>
        <dbReference type="SAM" id="MobiDB-lite"/>
    </source>
</evidence>
<dbReference type="Proteomes" id="UP001186944">
    <property type="component" value="Unassembled WGS sequence"/>
</dbReference>
<dbReference type="EMBL" id="VSWD01000010">
    <property type="protein sequence ID" value="KAK3090874.1"/>
    <property type="molecule type" value="Genomic_DNA"/>
</dbReference>
<proteinExistence type="predicted"/>
<keyword evidence="3" id="KW-1185">Reference proteome</keyword>
<dbReference type="AlphaFoldDB" id="A0AA88Y1A7"/>
<sequence length="212" mass="24797">MGGDLQQDPVAAPTAKLLSLLCRTRYIKTQWEYLTGFRKRRKERQQKAKEEKELQMKRDKKELKNQRRELLKRSQDYKGKKGKELPAIDLEDVTEPTVLDLPDHTVTITDISEIDLAGHNGLRLGQNQAAIEKDEDEDNLGSGNKAVSKDELKKSLKQLKRKQSNLDSSQHPSKKKFSHHKQHKQYDKKTLIKRRKDKKTYLHQKKRMKCNT</sequence>
<feature type="compositionally biased region" description="Basic residues" evidence="1">
    <location>
        <begin position="191"/>
        <end position="212"/>
    </location>
</feature>
<evidence type="ECO:0000313" key="2">
    <source>
        <dbReference type="EMBL" id="KAK3090874.1"/>
    </source>
</evidence>
<evidence type="ECO:0000313" key="3">
    <source>
        <dbReference type="Proteomes" id="UP001186944"/>
    </source>
</evidence>
<name>A0AA88Y1A7_PINIB</name>
<accession>A0AA88Y1A7</accession>
<feature type="region of interest" description="Disordered" evidence="1">
    <location>
        <begin position="156"/>
        <end position="212"/>
    </location>
</feature>
<comment type="caution">
    <text evidence="2">The sequence shown here is derived from an EMBL/GenBank/DDBJ whole genome shotgun (WGS) entry which is preliminary data.</text>
</comment>